<dbReference type="FunFam" id="3.40.1440.10:FF:000001">
    <property type="entry name" value="UvrABC system protein C"/>
    <property type="match status" value="1"/>
</dbReference>
<dbReference type="InterPro" id="IPR047296">
    <property type="entry name" value="GIY-YIG_UvrC_Cho"/>
</dbReference>
<keyword evidence="5" id="KW-0234">DNA repair</keyword>
<dbReference type="PROSITE" id="PS50151">
    <property type="entry name" value="UVR"/>
    <property type="match status" value="1"/>
</dbReference>
<dbReference type="InterPro" id="IPR050066">
    <property type="entry name" value="UvrABC_protein_C"/>
</dbReference>
<evidence type="ECO:0000313" key="10">
    <source>
        <dbReference type="Proteomes" id="UP000229612"/>
    </source>
</evidence>
<dbReference type="Gene3D" id="3.40.1440.10">
    <property type="entry name" value="GIY-YIG endonuclease"/>
    <property type="match status" value="1"/>
</dbReference>
<dbReference type="Proteomes" id="UP000229612">
    <property type="component" value="Unassembled WGS sequence"/>
</dbReference>
<feature type="domain" description="UVR" evidence="6">
    <location>
        <begin position="210"/>
        <end position="245"/>
    </location>
</feature>
<dbReference type="SMART" id="SM00465">
    <property type="entry name" value="GIYc"/>
    <property type="match status" value="1"/>
</dbReference>
<keyword evidence="2" id="KW-0227">DNA damage</keyword>
<keyword evidence="3" id="KW-0228">DNA excision</keyword>
<dbReference type="EMBL" id="PFBG01000013">
    <property type="protein sequence ID" value="PIR86033.1"/>
    <property type="molecule type" value="Genomic_DNA"/>
</dbReference>
<dbReference type="GO" id="GO:0009380">
    <property type="term" value="C:excinuclease repair complex"/>
    <property type="evidence" value="ECO:0007669"/>
    <property type="project" value="TreeGrafter"/>
</dbReference>
<evidence type="ECO:0000259" key="6">
    <source>
        <dbReference type="PROSITE" id="PS50151"/>
    </source>
</evidence>
<dbReference type="InterPro" id="IPR001943">
    <property type="entry name" value="UVR_dom"/>
</dbReference>
<comment type="caution">
    <text evidence="9">The sequence shown here is derived from an EMBL/GenBank/DDBJ whole genome shotgun (WGS) entry which is preliminary data.</text>
</comment>
<keyword evidence="4" id="KW-0267">Excision nuclease</keyword>
<evidence type="ECO:0000256" key="5">
    <source>
        <dbReference type="ARBA" id="ARBA00023204"/>
    </source>
</evidence>
<dbReference type="InterPro" id="IPR038476">
    <property type="entry name" value="UvrC_RNase_H_dom_sf"/>
</dbReference>
<dbReference type="Pfam" id="PF08459">
    <property type="entry name" value="UvrC_RNaseH_dom"/>
    <property type="match status" value="1"/>
</dbReference>
<dbReference type="PANTHER" id="PTHR30562">
    <property type="entry name" value="UVRC/OXIDOREDUCTASE"/>
    <property type="match status" value="1"/>
</dbReference>
<dbReference type="PANTHER" id="PTHR30562:SF1">
    <property type="entry name" value="UVRABC SYSTEM PROTEIN C"/>
    <property type="match status" value="1"/>
</dbReference>
<dbReference type="SUPFAM" id="SSF46600">
    <property type="entry name" value="C-terminal UvrC-binding domain of UvrB"/>
    <property type="match status" value="1"/>
</dbReference>
<evidence type="ECO:0000259" key="7">
    <source>
        <dbReference type="PROSITE" id="PS50164"/>
    </source>
</evidence>
<proteinExistence type="predicted"/>
<dbReference type="PROSITE" id="PS50165">
    <property type="entry name" value="UVRC"/>
    <property type="match status" value="1"/>
</dbReference>
<dbReference type="InterPro" id="IPR000305">
    <property type="entry name" value="GIY-YIG_endonuc"/>
</dbReference>
<protein>
    <recommendedName>
        <fullName evidence="11">Excinuclease ABC subunit C</fullName>
    </recommendedName>
</protein>
<evidence type="ECO:0000256" key="3">
    <source>
        <dbReference type="ARBA" id="ARBA00022769"/>
    </source>
</evidence>
<feature type="domain" description="UvrC family homology region profile" evidence="8">
    <location>
        <begin position="206"/>
        <end position="348"/>
    </location>
</feature>
<accession>A0A2H0UHZ3</accession>
<dbReference type="PROSITE" id="PS50164">
    <property type="entry name" value="GIY_YIG"/>
    <property type="match status" value="1"/>
</dbReference>
<dbReference type="CDD" id="cd10434">
    <property type="entry name" value="GIY-YIG_UvrC_Cho"/>
    <property type="match status" value="1"/>
</dbReference>
<evidence type="ECO:0000259" key="8">
    <source>
        <dbReference type="PROSITE" id="PS50165"/>
    </source>
</evidence>
<dbReference type="InterPro" id="IPR001162">
    <property type="entry name" value="UvrC_RNase_H_dom"/>
</dbReference>
<sequence length="409" mass="47119">MTKEALTKKKLPDTPGVYFFLGRNKEVLYIGKATSLKNRVRSYFAPDLREKRSSFIEKMVLEAKGVDVTVTDSVLEAMILETNLIRTHKPKYNTLAKDDKSYNHLVITDEEWPRVLVVRGKDLVTMSEDGILYHFGPFPSGQLFREALKIVRRLFQFYDTNTPLGAEKTKMARGKIDFNRQIGLYPTDENKKEYLRTIKHIRLFFEGKKQQIIKDLQSEMKTLAKEQKFEEANITKKKIFALTHIHDIALIKDDTRIYRDENFVRIEAYDVAHLSGQNMVGVMTVVEGGEMKRSDYRKFKINSVSKANDTAALKEVLERRLGHDEWPLPQVLVVDGSTAQKNVALAVLKKFNLAIPVVAVVKDERHRPVRVLGPTSILKKHHDAVLLANAEAHRFSIGFHRQRRNRSLF</sequence>
<dbReference type="AlphaFoldDB" id="A0A2H0UHZ3"/>
<dbReference type="Pfam" id="PF01541">
    <property type="entry name" value="GIY-YIG"/>
    <property type="match status" value="1"/>
</dbReference>
<name>A0A2H0UHZ3_9BACT</name>
<evidence type="ECO:0000256" key="1">
    <source>
        <dbReference type="ARBA" id="ARBA00022490"/>
    </source>
</evidence>
<dbReference type="InterPro" id="IPR036876">
    <property type="entry name" value="UVR_dom_sf"/>
</dbReference>
<reference evidence="10" key="1">
    <citation type="submission" date="2017-09" db="EMBL/GenBank/DDBJ databases">
        <title>Depth-based differentiation of microbial function through sediment-hosted aquifers and enrichment of novel symbionts in the deep terrestrial subsurface.</title>
        <authorList>
            <person name="Probst A.J."/>
            <person name="Ladd B."/>
            <person name="Jarett J.K."/>
            <person name="Geller-Mcgrath D.E."/>
            <person name="Sieber C.M.K."/>
            <person name="Emerson J.B."/>
            <person name="Anantharaman K."/>
            <person name="Thomas B.C."/>
            <person name="Malmstrom R."/>
            <person name="Stieglmeier M."/>
            <person name="Klingl A."/>
            <person name="Woyke T."/>
            <person name="Ryan C.M."/>
            <person name="Banfield J.F."/>
        </authorList>
    </citation>
    <scope>NUCLEOTIDE SEQUENCE [LARGE SCALE GENOMIC DNA]</scope>
</reference>
<evidence type="ECO:0008006" key="11">
    <source>
        <dbReference type="Google" id="ProtNLM"/>
    </source>
</evidence>
<dbReference type="InterPro" id="IPR035901">
    <property type="entry name" value="GIY-YIG_endonuc_sf"/>
</dbReference>
<gene>
    <name evidence="9" type="ORF">COU14_01310</name>
</gene>
<feature type="domain" description="GIY-YIG" evidence="7">
    <location>
        <begin position="13"/>
        <end position="94"/>
    </location>
</feature>
<keyword evidence="1" id="KW-0963">Cytoplasm</keyword>
<dbReference type="SUPFAM" id="SSF82771">
    <property type="entry name" value="GIY-YIG endonuclease"/>
    <property type="match status" value="1"/>
</dbReference>
<evidence type="ECO:0000256" key="2">
    <source>
        <dbReference type="ARBA" id="ARBA00022763"/>
    </source>
</evidence>
<dbReference type="GO" id="GO:0006289">
    <property type="term" value="P:nucleotide-excision repair"/>
    <property type="evidence" value="ECO:0007669"/>
    <property type="project" value="InterPro"/>
</dbReference>
<dbReference type="GO" id="GO:0009381">
    <property type="term" value="F:excinuclease ABC activity"/>
    <property type="evidence" value="ECO:0007669"/>
    <property type="project" value="InterPro"/>
</dbReference>
<organism evidence="9 10">
    <name type="scientific">Candidatus Kaiserbacteria bacterium CG10_big_fil_rev_8_21_14_0_10_44_10</name>
    <dbReference type="NCBI Taxonomy" id="1974606"/>
    <lineage>
        <taxon>Bacteria</taxon>
        <taxon>Candidatus Kaiseribacteriota</taxon>
    </lineage>
</organism>
<dbReference type="Gene3D" id="3.30.420.340">
    <property type="entry name" value="UvrC, RNAse H endonuclease domain"/>
    <property type="match status" value="1"/>
</dbReference>
<evidence type="ECO:0000313" key="9">
    <source>
        <dbReference type="EMBL" id="PIR86033.1"/>
    </source>
</evidence>
<evidence type="ECO:0000256" key="4">
    <source>
        <dbReference type="ARBA" id="ARBA00022881"/>
    </source>
</evidence>